<keyword evidence="4" id="KW-0963">Cytoplasm</keyword>
<dbReference type="PIRSF" id="PIRSF000443">
    <property type="entry name" value="Homoser_Ac_trans"/>
    <property type="match status" value="1"/>
</dbReference>
<keyword evidence="4 8" id="KW-0012">Acyltransferase</keyword>
<dbReference type="GO" id="GO:0009092">
    <property type="term" value="P:homoserine metabolic process"/>
    <property type="evidence" value="ECO:0007669"/>
    <property type="project" value="TreeGrafter"/>
</dbReference>
<dbReference type="InterPro" id="IPR008220">
    <property type="entry name" value="HAT_MetX-like"/>
</dbReference>
<dbReference type="PANTHER" id="PTHR32268">
    <property type="entry name" value="HOMOSERINE O-ACETYLTRANSFERASE"/>
    <property type="match status" value="1"/>
</dbReference>
<evidence type="ECO:0000313" key="9">
    <source>
        <dbReference type="Proteomes" id="UP000823736"/>
    </source>
</evidence>
<feature type="domain" description="AB hydrolase-1" evidence="7">
    <location>
        <begin position="54"/>
        <end position="401"/>
    </location>
</feature>
<comment type="function">
    <text evidence="1 4">Transfers an acetyl group from acetyl-CoA to L-homoserine, forming acetyl-L-homoserine.</text>
</comment>
<evidence type="ECO:0000256" key="2">
    <source>
        <dbReference type="ARBA" id="ARBA00022679"/>
    </source>
</evidence>
<reference evidence="8" key="1">
    <citation type="submission" date="2021-03" db="EMBL/GenBank/DDBJ databases">
        <title>Genomic Encyclopedia of Type Strains, Phase IV (KMG-IV): sequencing the most valuable type-strain genomes for metagenomic binning, comparative biology and taxonomic classification.</title>
        <authorList>
            <person name="Goeker M."/>
        </authorList>
    </citation>
    <scope>NUCLEOTIDE SEQUENCE</scope>
    <source>
        <strain evidence="8">DSM 26232</strain>
    </source>
</reference>
<dbReference type="InterPro" id="IPR029058">
    <property type="entry name" value="AB_hydrolase_fold"/>
</dbReference>
<keyword evidence="4" id="KW-0486">Methionine biosynthesis</keyword>
<proteinExistence type="inferred from homology"/>
<dbReference type="RefSeq" id="WP_209490950.1">
    <property type="nucleotide sequence ID" value="NZ_JAGGLC010000002.1"/>
</dbReference>
<feature type="active site" description="Nucleophile" evidence="4 5">
    <location>
        <position position="189"/>
    </location>
</feature>
<evidence type="ECO:0000256" key="3">
    <source>
        <dbReference type="ARBA" id="ARBA00049043"/>
    </source>
</evidence>
<comment type="subunit">
    <text evidence="4">Homodimer.</text>
</comment>
<dbReference type="OrthoDB" id="295172at2157"/>
<dbReference type="NCBIfam" id="TIGR01392">
    <property type="entry name" value="homoserO_Ac_trn"/>
    <property type="match status" value="1"/>
</dbReference>
<keyword evidence="9" id="KW-1185">Reference proteome</keyword>
<feature type="active site" evidence="4 5">
    <location>
        <position position="361"/>
    </location>
</feature>
<gene>
    <name evidence="4" type="primary">metXA</name>
    <name evidence="8" type="ORF">J2753_001153</name>
</gene>
<feature type="binding site" evidence="4">
    <location>
        <position position="259"/>
    </location>
    <ligand>
        <name>substrate</name>
    </ligand>
</feature>
<dbReference type="EC" id="2.3.1.31" evidence="4"/>
<evidence type="ECO:0000256" key="5">
    <source>
        <dbReference type="PIRSR" id="PIRSR000443-1"/>
    </source>
</evidence>
<keyword evidence="2 4" id="KW-0808">Transferase</keyword>
<comment type="catalytic activity">
    <reaction evidence="3 4">
        <text>L-homoserine + acetyl-CoA = O-acetyl-L-homoserine + CoA</text>
        <dbReference type="Rhea" id="RHEA:13701"/>
        <dbReference type="ChEBI" id="CHEBI:57287"/>
        <dbReference type="ChEBI" id="CHEBI:57288"/>
        <dbReference type="ChEBI" id="CHEBI:57476"/>
        <dbReference type="ChEBI" id="CHEBI:57716"/>
        <dbReference type="EC" id="2.3.1.31"/>
    </reaction>
</comment>
<dbReference type="GO" id="GO:0005737">
    <property type="term" value="C:cytoplasm"/>
    <property type="evidence" value="ECO:0007669"/>
    <property type="project" value="UniProtKB-SubCell"/>
</dbReference>
<comment type="pathway">
    <text evidence="4">Amino-acid biosynthesis; L-methionine biosynthesis via de novo pathway; O-acetyl-L-homoserine from L-homoserine: step 1/1.</text>
</comment>
<dbReference type="Gene3D" id="3.40.50.1820">
    <property type="entry name" value="alpha/beta hydrolase"/>
    <property type="match status" value="1"/>
</dbReference>
<dbReference type="EMBL" id="JAGGLC010000002">
    <property type="protein sequence ID" value="MBP1986659.1"/>
    <property type="molecule type" value="Genomic_DNA"/>
</dbReference>
<feature type="region of interest" description="Disordered" evidence="6">
    <location>
        <begin position="432"/>
        <end position="456"/>
    </location>
</feature>
<evidence type="ECO:0000259" key="7">
    <source>
        <dbReference type="Pfam" id="PF00561"/>
    </source>
</evidence>
<name>A0A8T4GUV4_9EURY</name>
<evidence type="ECO:0000256" key="6">
    <source>
        <dbReference type="SAM" id="MobiDB-lite"/>
    </source>
</evidence>
<evidence type="ECO:0000313" key="8">
    <source>
        <dbReference type="EMBL" id="MBP1986659.1"/>
    </source>
</evidence>
<dbReference type="GO" id="GO:0009086">
    <property type="term" value="P:methionine biosynthetic process"/>
    <property type="evidence" value="ECO:0007669"/>
    <property type="project" value="UniProtKB-UniRule"/>
</dbReference>
<feature type="binding site" evidence="4">
    <location>
        <position position="395"/>
    </location>
    <ligand>
        <name>substrate</name>
    </ligand>
</feature>
<feature type="compositionally biased region" description="Polar residues" evidence="6">
    <location>
        <begin position="1"/>
        <end position="12"/>
    </location>
</feature>
<dbReference type="HAMAP" id="MF_00296">
    <property type="entry name" value="MetX_acyltransf"/>
    <property type="match status" value="1"/>
</dbReference>
<comment type="caution">
    <text evidence="4">Lacks conserved residue(s) required for the propagation of feature annotation.</text>
</comment>
<dbReference type="Proteomes" id="UP000823736">
    <property type="component" value="Unassembled WGS sequence"/>
</dbReference>
<feature type="region of interest" description="Disordered" evidence="6">
    <location>
        <begin position="66"/>
        <end position="88"/>
    </location>
</feature>
<keyword evidence="4" id="KW-0028">Amino-acid biosynthesis</keyword>
<feature type="region of interest" description="Disordered" evidence="6">
    <location>
        <begin position="1"/>
        <end position="27"/>
    </location>
</feature>
<accession>A0A8T4GUV4</accession>
<dbReference type="PANTHER" id="PTHR32268:SF11">
    <property type="entry name" value="HOMOSERINE O-ACETYLTRANSFERASE"/>
    <property type="match status" value="1"/>
</dbReference>
<evidence type="ECO:0000256" key="4">
    <source>
        <dbReference type="HAMAP-Rule" id="MF_00296"/>
    </source>
</evidence>
<dbReference type="AlphaFoldDB" id="A0A8T4GUV4"/>
<feature type="compositionally biased region" description="Low complexity" evidence="6">
    <location>
        <begin position="77"/>
        <end position="86"/>
    </location>
</feature>
<comment type="similarity">
    <text evidence="4">Belongs to the AB hydrolase superfamily. MetX family.</text>
</comment>
<dbReference type="SUPFAM" id="SSF53474">
    <property type="entry name" value="alpha/beta-Hydrolases"/>
    <property type="match status" value="1"/>
</dbReference>
<comment type="caution">
    <text evidence="8">The sequence shown here is derived from an EMBL/GenBank/DDBJ whole genome shotgun (WGS) entry which is preliminary data.</text>
</comment>
<protein>
    <recommendedName>
        <fullName evidence="4">Homoserine O-acetyltransferase</fullName>
        <shortName evidence="4">HAT</shortName>
        <ecNumber evidence="4">2.3.1.31</ecNumber>
    </recommendedName>
    <alternativeName>
        <fullName evidence="4">Homoserine transacetylase</fullName>
        <shortName evidence="4">HTA</shortName>
    </alternativeName>
</protein>
<evidence type="ECO:0000256" key="1">
    <source>
        <dbReference type="ARBA" id="ARBA00003082"/>
    </source>
</evidence>
<sequence length="456" mass="48389">MTGNTDPSPQHTAETRSVGPFEFERGGSVPDLELAYETYGEYDPDGGPNGTGNAVLVCHALTGSQRVASAPDGDGDNGTNPTDADGAAGQARAWWDDIVGAGNAIDTTEYFVVCVNVPGSCYGSTGPASPHPDGGVWGSSFPAVTVGDWTRAQRRLLDHIGVVESRRDSTASQTQSDDVERLHAVVGGSVGGMNVLDWVRRYPEDLDRAIPVATSPRLDAQMLGINAVARRAIRADPEWHEGEYAAEGTHPDQGLAMARQLGHLSYLSKASMARKFGRDERDQGADSPFPEDPAAAAFPDREVESYLDYQADRFVDRFDANSYLYLTRAMDDFDLAAGHADDAAALAGFDGEALLLSFTGDWHFTVEDAAGLATAFDANETPVAHHIVDSDHGHDAFLVEPENVGPPIRSFLAAGVDGDDVEDADCADVDCDGDEDAESSPSYPRTPGTACSGFMG</sequence>
<dbReference type="InterPro" id="IPR000073">
    <property type="entry name" value="AB_hydrolase_1"/>
</dbReference>
<dbReference type="Pfam" id="PF00561">
    <property type="entry name" value="Abhydrolase_1"/>
    <property type="match status" value="1"/>
</dbReference>
<dbReference type="NCBIfam" id="NF001209">
    <property type="entry name" value="PRK00175.1"/>
    <property type="match status" value="1"/>
</dbReference>
<dbReference type="GO" id="GO:0004414">
    <property type="term" value="F:homoserine O-acetyltransferase activity"/>
    <property type="evidence" value="ECO:0007669"/>
    <property type="project" value="UniProtKB-UniRule"/>
</dbReference>
<feature type="active site" evidence="4 5">
    <location>
        <position position="394"/>
    </location>
</feature>
<comment type="subcellular location">
    <subcellularLocation>
        <location evidence="4">Cytoplasm</location>
    </subcellularLocation>
</comment>
<organism evidence="8 9">
    <name type="scientific">Halolamina salifodinae</name>
    <dbReference type="NCBI Taxonomy" id="1202767"/>
    <lineage>
        <taxon>Archaea</taxon>
        <taxon>Methanobacteriati</taxon>
        <taxon>Methanobacteriota</taxon>
        <taxon>Stenosarchaea group</taxon>
        <taxon>Halobacteria</taxon>
        <taxon>Halobacteriales</taxon>
        <taxon>Haloferacaceae</taxon>
    </lineage>
</organism>